<dbReference type="InterPro" id="IPR001343">
    <property type="entry name" value="Hemolysn_Ca-bd"/>
</dbReference>
<evidence type="ECO:0008006" key="3">
    <source>
        <dbReference type="Google" id="ProtNLM"/>
    </source>
</evidence>
<evidence type="ECO:0000313" key="1">
    <source>
        <dbReference type="EMBL" id="QEO16938.1"/>
    </source>
</evidence>
<proteinExistence type="predicted"/>
<accession>A0A5C1YN51</accession>
<organism evidence="1 2">
    <name type="scientific">Acetobacter vaccinii</name>
    <dbReference type="NCBI Taxonomy" id="2592655"/>
    <lineage>
        <taxon>Bacteria</taxon>
        <taxon>Pseudomonadati</taxon>
        <taxon>Pseudomonadota</taxon>
        <taxon>Alphaproteobacteria</taxon>
        <taxon>Acetobacterales</taxon>
        <taxon>Acetobacteraceae</taxon>
        <taxon>Acetobacter</taxon>
    </lineage>
</organism>
<dbReference type="GO" id="GO:0005509">
    <property type="term" value="F:calcium ion binding"/>
    <property type="evidence" value="ECO:0007669"/>
    <property type="project" value="InterPro"/>
</dbReference>
<dbReference type="KEGG" id="acek:FLP30_03550"/>
<reference evidence="1 2" key="1">
    <citation type="submission" date="2019-09" db="EMBL/GenBank/DDBJ databases">
        <title>Genome sequencing of strain KACC 21233.</title>
        <authorList>
            <person name="Heo J."/>
            <person name="Kim S.-J."/>
            <person name="Kim J.-S."/>
            <person name="Hong S.-B."/>
            <person name="Kwon S.-W."/>
        </authorList>
    </citation>
    <scope>NUCLEOTIDE SEQUENCE [LARGE SCALE GENOMIC DNA]</scope>
    <source>
        <strain evidence="1 2">KACC 21233</strain>
    </source>
</reference>
<evidence type="ECO:0000313" key="2">
    <source>
        <dbReference type="Proteomes" id="UP000324536"/>
    </source>
</evidence>
<name>A0A5C1YN51_9PROT</name>
<keyword evidence="2" id="KW-1185">Reference proteome</keyword>
<gene>
    <name evidence="1" type="ORF">FLP30_03550</name>
</gene>
<dbReference type="Pfam" id="PF00353">
    <property type="entry name" value="HemolysinCabind"/>
    <property type="match status" value="2"/>
</dbReference>
<protein>
    <recommendedName>
        <fullName evidence="3">Calcium-binding protein</fullName>
    </recommendedName>
</protein>
<dbReference type="SUPFAM" id="SSF51120">
    <property type="entry name" value="beta-Roll"/>
    <property type="match status" value="2"/>
</dbReference>
<dbReference type="OrthoDB" id="7283520at2"/>
<dbReference type="RefSeq" id="WP_149278618.1">
    <property type="nucleotide sequence ID" value="NZ_CP043506.1"/>
</dbReference>
<dbReference type="Gene3D" id="2.150.10.10">
    <property type="entry name" value="Serralysin-like metalloprotease, C-terminal"/>
    <property type="match status" value="1"/>
</dbReference>
<dbReference type="EMBL" id="CP043506">
    <property type="protein sequence ID" value="QEO16938.1"/>
    <property type="molecule type" value="Genomic_DNA"/>
</dbReference>
<dbReference type="InterPro" id="IPR011049">
    <property type="entry name" value="Serralysin-like_metalloprot_C"/>
</dbReference>
<dbReference type="AlphaFoldDB" id="A0A5C1YN51"/>
<sequence>MPVITVVGALGNTVQVTVDGAQNSDLVNYAEGLSTQISSIVNTLNTRILNPTGVVPAAMAQSMTADKSDAAILSSVAGQGEYALATVAGSYALSGDVTWVTIGSNSATHPDQPLEGRVYVDARQVTARNVTVLGGATQGILFQAGGQSGTFLAGTGDNLFAGGEGNWTVATGDGNDTIRGGDGTNTLSPGLGDNRVELGSGINYVHSTGQDTITGTAGVQNITLSGTGSIVSVGENSIVVDANGGQKITVGGGSTVSGGMSDQINMAGATGTVQGGYANTISAAQGNLQTVNTDSASISVLRDLTFISGTGKTDIAAGHATMFGSRGLDLQVAMTSAAAVGSDNVFAANDGNMTVDGSSSRYGIHAFGNNAGTSGSQTFIGGSGADTLVGGVGNATLTGGTGDANVFALRDGVAGADYTITDFSAVAGNSVLLVGYDYARSAFQADVLDKATHDGTSTTITLSDNSKVTFLNVASLSSDTFKGF</sequence>
<dbReference type="Proteomes" id="UP000324536">
    <property type="component" value="Chromosome"/>
</dbReference>